<dbReference type="Proteomes" id="UP001499882">
    <property type="component" value="Unassembled WGS sequence"/>
</dbReference>
<feature type="compositionally biased region" description="Low complexity" evidence="1">
    <location>
        <begin position="18"/>
        <end position="30"/>
    </location>
</feature>
<reference evidence="3" key="1">
    <citation type="journal article" date="2019" name="Int. J. Syst. Evol. Microbiol.">
        <title>The Global Catalogue of Microorganisms (GCM) 10K type strain sequencing project: providing services to taxonomists for standard genome sequencing and annotation.</title>
        <authorList>
            <consortium name="The Broad Institute Genomics Platform"/>
            <consortium name="The Broad Institute Genome Sequencing Center for Infectious Disease"/>
            <person name="Wu L."/>
            <person name="Ma J."/>
        </authorList>
    </citation>
    <scope>NUCLEOTIDE SEQUENCE [LARGE SCALE GENOMIC DNA]</scope>
    <source>
        <strain evidence="3">JCM 18532</strain>
    </source>
</reference>
<evidence type="ECO:0000313" key="2">
    <source>
        <dbReference type="EMBL" id="GAA4732888.1"/>
    </source>
</evidence>
<proteinExistence type="predicted"/>
<evidence type="ECO:0000256" key="1">
    <source>
        <dbReference type="SAM" id="MobiDB-lite"/>
    </source>
</evidence>
<gene>
    <name evidence="2" type="ORF">GCM10023350_15440</name>
</gene>
<dbReference type="EMBL" id="BAABKN010000009">
    <property type="protein sequence ID" value="GAA4732888.1"/>
    <property type="molecule type" value="Genomic_DNA"/>
</dbReference>
<feature type="region of interest" description="Disordered" evidence="1">
    <location>
        <begin position="1"/>
        <end position="32"/>
    </location>
</feature>
<protein>
    <submittedName>
        <fullName evidence="2">Uncharacterized protein</fullName>
    </submittedName>
</protein>
<keyword evidence="3" id="KW-1185">Reference proteome</keyword>
<name>A0ABP8YMJ1_9ACTN</name>
<organism evidence="2 3">
    <name type="scientific">Nocardioides endophyticus</name>
    <dbReference type="NCBI Taxonomy" id="1353775"/>
    <lineage>
        <taxon>Bacteria</taxon>
        <taxon>Bacillati</taxon>
        <taxon>Actinomycetota</taxon>
        <taxon>Actinomycetes</taxon>
        <taxon>Propionibacteriales</taxon>
        <taxon>Nocardioidaceae</taxon>
        <taxon>Nocardioides</taxon>
    </lineage>
</organism>
<sequence>MPANACTVRPKVFRRAGRSPLPSTPRTSTSAQADIRAKGLVAVLLVAAAACASDSTGKVATARRDAVNAKVTVVVTPNFPR</sequence>
<evidence type="ECO:0000313" key="3">
    <source>
        <dbReference type="Proteomes" id="UP001499882"/>
    </source>
</evidence>
<comment type="caution">
    <text evidence="2">The sequence shown here is derived from an EMBL/GenBank/DDBJ whole genome shotgun (WGS) entry which is preliminary data.</text>
</comment>
<accession>A0ABP8YMJ1</accession>